<reference evidence="1 2" key="1">
    <citation type="journal article" date="2022" name="Hortic Res">
        <title>A haplotype resolved chromosomal level avocado genome allows analysis of novel avocado genes.</title>
        <authorList>
            <person name="Nath O."/>
            <person name="Fletcher S.J."/>
            <person name="Hayward A."/>
            <person name="Shaw L.M."/>
            <person name="Masouleh A.K."/>
            <person name="Furtado A."/>
            <person name="Henry R.J."/>
            <person name="Mitter N."/>
        </authorList>
    </citation>
    <scope>NUCLEOTIDE SEQUENCE [LARGE SCALE GENOMIC DNA]</scope>
    <source>
        <strain evidence="2">cv. Hass</strain>
    </source>
</reference>
<keyword evidence="2" id="KW-1185">Reference proteome</keyword>
<gene>
    <name evidence="1" type="ORF">MRB53_020941</name>
</gene>
<evidence type="ECO:0000313" key="2">
    <source>
        <dbReference type="Proteomes" id="UP001234297"/>
    </source>
</evidence>
<comment type="caution">
    <text evidence="1">The sequence shown here is derived from an EMBL/GenBank/DDBJ whole genome shotgun (WGS) entry which is preliminary data.</text>
</comment>
<evidence type="ECO:0000313" key="1">
    <source>
        <dbReference type="EMBL" id="KAJ8627634.1"/>
    </source>
</evidence>
<protein>
    <submittedName>
        <fullName evidence="1">Uncharacterized protein</fullName>
    </submittedName>
</protein>
<proteinExistence type="predicted"/>
<name>A0ACC2L2F5_PERAE</name>
<accession>A0ACC2L2F5</accession>
<dbReference type="EMBL" id="CM056814">
    <property type="protein sequence ID" value="KAJ8627634.1"/>
    <property type="molecule type" value="Genomic_DNA"/>
</dbReference>
<organism evidence="1 2">
    <name type="scientific">Persea americana</name>
    <name type="common">Avocado</name>
    <dbReference type="NCBI Taxonomy" id="3435"/>
    <lineage>
        <taxon>Eukaryota</taxon>
        <taxon>Viridiplantae</taxon>
        <taxon>Streptophyta</taxon>
        <taxon>Embryophyta</taxon>
        <taxon>Tracheophyta</taxon>
        <taxon>Spermatophyta</taxon>
        <taxon>Magnoliopsida</taxon>
        <taxon>Magnoliidae</taxon>
        <taxon>Laurales</taxon>
        <taxon>Lauraceae</taxon>
        <taxon>Persea</taxon>
    </lineage>
</organism>
<sequence length="103" mass="11686">MSNLAPTGTAIKLHELNIFSNPWILQTPSKYSGGRYYPAASMYTLPDQPNCVVEFNFGPDFEVFPEDFDGRPIPKPMLEVPYHGYDGIVERYMQTGLTAEKEH</sequence>
<dbReference type="Proteomes" id="UP001234297">
    <property type="component" value="Chromosome 6"/>
</dbReference>